<organism evidence="4 5">
    <name type="scientific">Anaerotalea alkaliphila</name>
    <dbReference type="NCBI Taxonomy" id="2662126"/>
    <lineage>
        <taxon>Bacteria</taxon>
        <taxon>Bacillati</taxon>
        <taxon>Bacillota</taxon>
        <taxon>Clostridia</taxon>
        <taxon>Eubacteriales</taxon>
        <taxon>Anaerotalea</taxon>
    </lineage>
</organism>
<dbReference type="RefSeq" id="WP_162368867.1">
    <property type="nucleotide sequence ID" value="NZ_JAAEEH010000001.1"/>
</dbReference>
<protein>
    <recommendedName>
        <fullName evidence="6">Cell division protein FtsL</fullName>
    </recommendedName>
</protein>
<evidence type="ECO:0000256" key="1">
    <source>
        <dbReference type="SAM" id="Coils"/>
    </source>
</evidence>
<name>A0A7X5KLX5_9FIRM</name>
<dbReference type="AlphaFoldDB" id="A0A7X5KLX5"/>
<dbReference type="Pfam" id="PF04977">
    <property type="entry name" value="DivIC"/>
    <property type="match status" value="1"/>
</dbReference>
<evidence type="ECO:0000313" key="5">
    <source>
        <dbReference type="Proteomes" id="UP000461585"/>
    </source>
</evidence>
<evidence type="ECO:0000313" key="4">
    <source>
        <dbReference type="EMBL" id="NDL66138.1"/>
    </source>
</evidence>
<feature type="region of interest" description="Disordered" evidence="2">
    <location>
        <begin position="1"/>
        <end position="34"/>
    </location>
</feature>
<feature type="coiled-coil region" evidence="1">
    <location>
        <begin position="87"/>
        <end position="121"/>
    </location>
</feature>
<accession>A0A7X5KLX5</accession>
<feature type="transmembrane region" description="Helical" evidence="3">
    <location>
        <begin position="61"/>
        <end position="81"/>
    </location>
</feature>
<proteinExistence type="predicted"/>
<evidence type="ECO:0008006" key="6">
    <source>
        <dbReference type="Google" id="ProtNLM"/>
    </source>
</evidence>
<reference evidence="4 5" key="1">
    <citation type="submission" date="2020-01" db="EMBL/GenBank/DDBJ databases">
        <title>Anaeroalcalibacter tamaniensis gen. nov., sp. nov., moderately halophilic strictly anaerobic fermenter bacterium from mud volcano of Taman peninsula.</title>
        <authorList>
            <person name="Frolova A."/>
            <person name="Merkel A.Y."/>
            <person name="Slobodkin A.I."/>
        </authorList>
    </citation>
    <scope>NUCLEOTIDE SEQUENCE [LARGE SCALE GENOMIC DNA]</scope>
    <source>
        <strain evidence="4 5">F-3ap</strain>
    </source>
</reference>
<dbReference type="InterPro" id="IPR007060">
    <property type="entry name" value="FtsL/DivIC"/>
</dbReference>
<evidence type="ECO:0000256" key="3">
    <source>
        <dbReference type="SAM" id="Phobius"/>
    </source>
</evidence>
<keyword evidence="5" id="KW-1185">Reference proteome</keyword>
<keyword evidence="3" id="KW-0472">Membrane</keyword>
<keyword evidence="3" id="KW-1133">Transmembrane helix</keyword>
<keyword evidence="3" id="KW-0812">Transmembrane</keyword>
<evidence type="ECO:0000256" key="2">
    <source>
        <dbReference type="SAM" id="MobiDB-lite"/>
    </source>
</evidence>
<sequence length="180" mass="19948">MRTERHTLRNPKAVATATAESYASPAGMGAQPIRRPVRPRDRFTVIEGGPSPDPKPKANNLYTFLLAFVIIATLLVCVVLLKTQLAVTALNSDILRLKREIANMNEQNQQLVEEIATAVDLEEIYRAATEEMGMVLPDKGQVFYIQQDDITYTKKYADITMPQNGAPTVANVLGFISKGW</sequence>
<dbReference type="Proteomes" id="UP000461585">
    <property type="component" value="Unassembled WGS sequence"/>
</dbReference>
<gene>
    <name evidence="4" type="ORF">GXN74_00060</name>
</gene>
<comment type="caution">
    <text evidence="4">The sequence shown here is derived from an EMBL/GenBank/DDBJ whole genome shotgun (WGS) entry which is preliminary data.</text>
</comment>
<keyword evidence="1" id="KW-0175">Coiled coil</keyword>
<dbReference type="EMBL" id="JAAEEH010000001">
    <property type="protein sequence ID" value="NDL66138.1"/>
    <property type="molecule type" value="Genomic_DNA"/>
</dbReference>